<dbReference type="GO" id="GO:0000706">
    <property type="term" value="P:meiotic DNA double-strand break processing"/>
    <property type="evidence" value="ECO:0007669"/>
    <property type="project" value="TreeGrafter"/>
</dbReference>
<keyword evidence="6" id="KW-0460">Magnesium</keyword>
<evidence type="ECO:0000256" key="10">
    <source>
        <dbReference type="PROSITE-ProRule" id="PRU01385"/>
    </source>
</evidence>
<dbReference type="GO" id="GO:0000228">
    <property type="term" value="C:nuclear chromosome"/>
    <property type="evidence" value="ECO:0007669"/>
    <property type="project" value="TreeGrafter"/>
</dbReference>
<keyword evidence="9 13" id="KW-0413">Isomerase</keyword>
<evidence type="ECO:0000256" key="7">
    <source>
        <dbReference type="ARBA" id="ARBA00023029"/>
    </source>
</evidence>
<dbReference type="EC" id="5.6.2.2" evidence="4"/>
<dbReference type="Gene3D" id="3.40.1360.10">
    <property type="match status" value="1"/>
</dbReference>
<dbReference type="AlphaFoldDB" id="A0A2P6PST1"/>
<dbReference type="EMBL" id="PDCK01000044">
    <property type="protein sequence ID" value="PRQ24972.1"/>
    <property type="molecule type" value="Genomic_DNA"/>
</dbReference>
<evidence type="ECO:0000256" key="5">
    <source>
        <dbReference type="ARBA" id="ARBA00022723"/>
    </source>
</evidence>
<evidence type="ECO:0000256" key="6">
    <source>
        <dbReference type="ARBA" id="ARBA00022842"/>
    </source>
</evidence>
<dbReference type="GO" id="GO:0003918">
    <property type="term" value="F:DNA topoisomerase type II (double strand cut, ATP-hydrolyzing) activity"/>
    <property type="evidence" value="ECO:0007669"/>
    <property type="project" value="UniProtKB-EC"/>
</dbReference>
<evidence type="ECO:0000313" key="14">
    <source>
        <dbReference type="Proteomes" id="UP000238479"/>
    </source>
</evidence>
<reference evidence="13 14" key="1">
    <citation type="journal article" date="2018" name="Nat. Genet.">
        <title>The Rosa genome provides new insights in the design of modern roses.</title>
        <authorList>
            <person name="Bendahmane M."/>
        </authorList>
    </citation>
    <scope>NUCLEOTIDE SEQUENCE [LARGE SCALE GENOMIC DNA]</scope>
    <source>
        <strain evidence="14">cv. Old Blush</strain>
    </source>
</reference>
<dbReference type="PANTHER" id="PTHR10848:SF0">
    <property type="entry name" value="MEIOTIC RECOMBINATION PROTEIN SPO11"/>
    <property type="match status" value="1"/>
</dbReference>
<evidence type="ECO:0000259" key="11">
    <source>
        <dbReference type="Pfam" id="PF04406"/>
    </source>
</evidence>
<dbReference type="GO" id="GO:0005524">
    <property type="term" value="F:ATP binding"/>
    <property type="evidence" value="ECO:0007669"/>
    <property type="project" value="InterPro"/>
</dbReference>
<proteinExistence type="inferred from homology"/>
<comment type="cofactor">
    <cofactor evidence="2">
        <name>Mg(2+)</name>
        <dbReference type="ChEBI" id="CHEBI:18420"/>
    </cofactor>
</comment>
<feature type="domain" description="Spo11/DNA topoisomerase VI subunit A N-terminal" evidence="11">
    <location>
        <begin position="52"/>
        <end position="110"/>
    </location>
</feature>
<dbReference type="PROSITE" id="PS52041">
    <property type="entry name" value="TOPO_IIB"/>
    <property type="match status" value="1"/>
</dbReference>
<evidence type="ECO:0000256" key="1">
    <source>
        <dbReference type="ARBA" id="ARBA00000185"/>
    </source>
</evidence>
<gene>
    <name evidence="13" type="ORF">RchiOBHm_Chr6g0278391</name>
</gene>
<evidence type="ECO:0000256" key="4">
    <source>
        <dbReference type="ARBA" id="ARBA00012895"/>
    </source>
</evidence>
<dbReference type="InterPro" id="IPR013049">
    <property type="entry name" value="Spo11/TopoVI_A_N"/>
</dbReference>
<dbReference type="GO" id="GO:0042138">
    <property type="term" value="P:meiotic DNA double-strand break formation"/>
    <property type="evidence" value="ECO:0007669"/>
    <property type="project" value="TreeGrafter"/>
</dbReference>
<dbReference type="Pfam" id="PF21180">
    <property type="entry name" value="TOP6A-Spo11_Toprim"/>
    <property type="match status" value="1"/>
</dbReference>
<keyword evidence="7" id="KW-0799">Topoisomerase</keyword>
<comment type="caution">
    <text evidence="10">Lacks conserved residue(s) required for the propagation of feature annotation.</text>
</comment>
<comment type="caution">
    <text evidence="13">The sequence shown here is derived from an EMBL/GenBank/DDBJ whole genome shotgun (WGS) entry which is preliminary data.</text>
</comment>
<dbReference type="GO" id="GO:0007131">
    <property type="term" value="P:reciprocal meiotic recombination"/>
    <property type="evidence" value="ECO:0007669"/>
    <property type="project" value="TreeGrafter"/>
</dbReference>
<name>A0A2P6PST1_ROSCH</name>
<dbReference type="GO" id="GO:0003677">
    <property type="term" value="F:DNA binding"/>
    <property type="evidence" value="ECO:0007669"/>
    <property type="project" value="UniProtKB-UniRule"/>
</dbReference>
<evidence type="ECO:0000256" key="8">
    <source>
        <dbReference type="ARBA" id="ARBA00023125"/>
    </source>
</evidence>
<dbReference type="PANTHER" id="PTHR10848">
    <property type="entry name" value="MEIOTIC RECOMBINATION PROTEIN SPO11"/>
    <property type="match status" value="1"/>
</dbReference>
<evidence type="ECO:0000256" key="3">
    <source>
        <dbReference type="ARBA" id="ARBA00006559"/>
    </source>
</evidence>
<comment type="similarity">
    <text evidence="3 10">Belongs to the TOP6A family.</text>
</comment>
<dbReference type="Gene3D" id="1.10.10.10">
    <property type="entry name" value="Winged helix-like DNA-binding domain superfamily/Winged helix DNA-binding domain"/>
    <property type="match status" value="1"/>
</dbReference>
<dbReference type="Proteomes" id="UP000238479">
    <property type="component" value="Chromosome 6"/>
</dbReference>
<evidence type="ECO:0000256" key="2">
    <source>
        <dbReference type="ARBA" id="ARBA00001946"/>
    </source>
</evidence>
<evidence type="ECO:0000256" key="9">
    <source>
        <dbReference type="ARBA" id="ARBA00023235"/>
    </source>
</evidence>
<accession>A0A2P6PST1</accession>
<evidence type="ECO:0000313" key="13">
    <source>
        <dbReference type="EMBL" id="PRQ24972.1"/>
    </source>
</evidence>
<feature type="domain" description="Topoisomerase 6 subunit A/Spo11 TOPRIM" evidence="12">
    <location>
        <begin position="163"/>
        <end position="192"/>
    </location>
</feature>
<dbReference type="SUPFAM" id="SSF56726">
    <property type="entry name" value="DNA topoisomerase IV, alpha subunit"/>
    <property type="match status" value="1"/>
</dbReference>
<dbReference type="InterPro" id="IPR036388">
    <property type="entry name" value="WH-like_DNA-bd_sf"/>
</dbReference>
<dbReference type="GO" id="GO:0046872">
    <property type="term" value="F:metal ion binding"/>
    <property type="evidence" value="ECO:0007669"/>
    <property type="project" value="UniProtKB-KW"/>
</dbReference>
<keyword evidence="14" id="KW-1185">Reference proteome</keyword>
<dbReference type="PRINTS" id="PR01550">
    <property type="entry name" value="TOP6AFAMILY"/>
</dbReference>
<dbReference type="Pfam" id="PF04406">
    <property type="entry name" value="TP6A_N"/>
    <property type="match status" value="1"/>
</dbReference>
<dbReference type="Gramene" id="PRQ24972">
    <property type="protein sequence ID" value="PRQ24972"/>
    <property type="gene ID" value="RchiOBHm_Chr6g0278391"/>
</dbReference>
<keyword evidence="5" id="KW-0479">Metal-binding</keyword>
<dbReference type="STRING" id="74649.A0A2P6PST1"/>
<organism evidence="13 14">
    <name type="scientific">Rosa chinensis</name>
    <name type="common">China rose</name>
    <dbReference type="NCBI Taxonomy" id="74649"/>
    <lineage>
        <taxon>Eukaryota</taxon>
        <taxon>Viridiplantae</taxon>
        <taxon>Streptophyta</taxon>
        <taxon>Embryophyta</taxon>
        <taxon>Tracheophyta</taxon>
        <taxon>Spermatophyta</taxon>
        <taxon>Magnoliopsida</taxon>
        <taxon>eudicotyledons</taxon>
        <taxon>Gunneridae</taxon>
        <taxon>Pentapetalae</taxon>
        <taxon>rosids</taxon>
        <taxon>fabids</taxon>
        <taxon>Rosales</taxon>
        <taxon>Rosaceae</taxon>
        <taxon>Rosoideae</taxon>
        <taxon>Rosoideae incertae sedis</taxon>
        <taxon>Rosa</taxon>
    </lineage>
</organism>
<keyword evidence="8 10" id="KW-0238">DNA-binding</keyword>
<evidence type="ECO:0000259" key="12">
    <source>
        <dbReference type="Pfam" id="PF21180"/>
    </source>
</evidence>
<comment type="catalytic activity">
    <reaction evidence="1">
        <text>ATP-dependent breakage, passage and rejoining of double-stranded DNA.</text>
        <dbReference type="EC" id="5.6.2.2"/>
    </reaction>
</comment>
<dbReference type="InterPro" id="IPR002815">
    <property type="entry name" value="Spo11/TopoVI_A"/>
</dbReference>
<dbReference type="InterPro" id="IPR036078">
    <property type="entry name" value="Spo11/TopoVI_A_sf"/>
</dbReference>
<sequence>MLKKVKDSENYAIEVLSTGKQNQEFDEESEYVKLMTTNIFLHKLMDKPNNIFTVTISVLLEIFKLWKPNIHANVRDIFSTNTTLYKNQRRISSIIDYLCCTICCHRYCLHLFATDKGVVLGNMKYIYNGKEIDCSCDKFGQPSLARTYLLTNMSTIDDKELAFVLVVEKHSVFMWLAQDIFWKKFRCIMIIGI</sequence>
<dbReference type="InterPro" id="IPR034136">
    <property type="entry name" value="TOPRIM_Topo6A/Spo11"/>
</dbReference>
<protein>
    <recommendedName>
        <fullName evidence="4">DNA topoisomerase (ATP-hydrolyzing)</fullName>
        <ecNumber evidence="4">5.6.2.2</ecNumber>
    </recommendedName>
</protein>